<dbReference type="Gene3D" id="2.120.10.80">
    <property type="entry name" value="Kelch-type beta propeller"/>
    <property type="match status" value="2"/>
</dbReference>
<evidence type="ECO:0000313" key="6">
    <source>
        <dbReference type="Proteomes" id="UP001412239"/>
    </source>
</evidence>
<evidence type="ECO:0000256" key="1">
    <source>
        <dbReference type="ARBA" id="ARBA00022441"/>
    </source>
</evidence>
<keyword evidence="4" id="KW-0732">Signal</keyword>
<dbReference type="InterPro" id="IPR015915">
    <property type="entry name" value="Kelch-typ_b-propeller"/>
</dbReference>
<keyword evidence="3" id="KW-0812">Transmembrane</keyword>
<sequence length="528" mass="59356">MFLTRALWTVSWISSLVLAQTNGSIRIFGAKTAEPDIEKQTWNWGPNSRCRLLAHASIVVKHEGKDLLIFDGGMAKFKHNLNGEKIEVLELTHMEKDPRTVIIDLSEPFTSRDFIPRSEFKKPLGVPVVNCFSLWKGSNQDWIFMQGGHFYDAEDWRNSSYWLEKKDIPLYTIWKYDLKTFTWTENRLPTNDSESRFKRAFGGAAVSVPWTDKSYYIGGIWTPRASRDSMNASAIPQSGMLVFDHKTNTLTNESFGEPGMAYWHGSVNHLKIGKPESAGFLIALMAETAPGGVPIEDKPGVNDEHGSSLSFEYIMLYDLDHKKWINQSTTFYNGEVPVARTRFCGQTVYSDETKTWELWVHGGMLMNPLGEAAPDAWVLTMPSFIWARVEIPDSLVRMRSHSCNAVGSQLLIIGGYPSSAKVEKDAPCDSEIIKVLDMNQMTWSSHYTPGTVYRTPELVRKKAEFHLKRVDPHSGWADDRLRDAFHISIGGSTPPILSRGEIAGIVVSGVIVLILLALCICSFIGKPL</sequence>
<name>A0A292PIN3_9PEZI</name>
<reference evidence="5" key="1">
    <citation type="submission" date="2015-10" db="EMBL/GenBank/DDBJ databases">
        <authorList>
            <person name="Regsiter A."/>
            <person name="william w."/>
        </authorList>
    </citation>
    <scope>NUCLEOTIDE SEQUENCE</scope>
    <source>
        <strain evidence="5">Montdore</strain>
    </source>
</reference>
<evidence type="ECO:0008006" key="7">
    <source>
        <dbReference type="Google" id="ProtNLM"/>
    </source>
</evidence>
<dbReference type="SUPFAM" id="SSF50965">
    <property type="entry name" value="Galactose oxidase, central domain"/>
    <property type="match status" value="1"/>
</dbReference>
<dbReference type="EMBL" id="LN891231">
    <property type="protein sequence ID" value="CUS07229.1"/>
    <property type="molecule type" value="Genomic_DNA"/>
</dbReference>
<accession>A0A292PIN3</accession>
<keyword evidence="3" id="KW-1133">Transmembrane helix</keyword>
<feature type="signal peptide" evidence="4">
    <location>
        <begin position="1"/>
        <end position="19"/>
    </location>
</feature>
<keyword evidence="3" id="KW-0472">Membrane</keyword>
<keyword evidence="1" id="KW-0880">Kelch repeat</keyword>
<dbReference type="PANTHER" id="PTHR46093:SF18">
    <property type="entry name" value="FIBRONECTIN TYPE-III DOMAIN-CONTAINING PROTEIN"/>
    <property type="match status" value="1"/>
</dbReference>
<dbReference type="AlphaFoldDB" id="A0A292PIN3"/>
<dbReference type="Proteomes" id="UP001412239">
    <property type="component" value="Unassembled WGS sequence"/>
</dbReference>
<gene>
    <name evidence="5" type="ORF">GSTUAT00008681001</name>
</gene>
<keyword evidence="6" id="KW-1185">Reference proteome</keyword>
<dbReference type="PANTHER" id="PTHR46093">
    <property type="entry name" value="ACYL-COA-BINDING DOMAIN-CONTAINING PROTEIN 5"/>
    <property type="match status" value="1"/>
</dbReference>
<feature type="non-terminal residue" evidence="5">
    <location>
        <position position="1"/>
    </location>
</feature>
<proteinExistence type="predicted"/>
<evidence type="ECO:0000256" key="3">
    <source>
        <dbReference type="SAM" id="Phobius"/>
    </source>
</evidence>
<protein>
    <recommendedName>
        <fullName evidence="7">Kelch repeat protein</fullName>
    </recommendedName>
</protein>
<dbReference type="SUPFAM" id="SSF117281">
    <property type="entry name" value="Kelch motif"/>
    <property type="match status" value="1"/>
</dbReference>
<keyword evidence="2" id="KW-0677">Repeat</keyword>
<evidence type="ECO:0000313" key="5">
    <source>
        <dbReference type="EMBL" id="CUS07229.1"/>
    </source>
</evidence>
<feature type="transmembrane region" description="Helical" evidence="3">
    <location>
        <begin position="502"/>
        <end position="525"/>
    </location>
</feature>
<dbReference type="InterPro" id="IPR011043">
    <property type="entry name" value="Gal_Oxase/kelch_b-propeller"/>
</dbReference>
<feature type="chain" id="PRO_5013172044" description="Kelch repeat protein" evidence="4">
    <location>
        <begin position="20"/>
        <end position="528"/>
    </location>
</feature>
<evidence type="ECO:0000256" key="2">
    <source>
        <dbReference type="ARBA" id="ARBA00022737"/>
    </source>
</evidence>
<organism evidence="5 6">
    <name type="scientific">Tuber aestivum</name>
    <name type="common">summer truffle</name>
    <dbReference type="NCBI Taxonomy" id="59557"/>
    <lineage>
        <taxon>Eukaryota</taxon>
        <taxon>Fungi</taxon>
        <taxon>Dikarya</taxon>
        <taxon>Ascomycota</taxon>
        <taxon>Pezizomycotina</taxon>
        <taxon>Pezizomycetes</taxon>
        <taxon>Pezizales</taxon>
        <taxon>Tuberaceae</taxon>
        <taxon>Tuber</taxon>
    </lineage>
</organism>
<evidence type="ECO:0000256" key="4">
    <source>
        <dbReference type="SAM" id="SignalP"/>
    </source>
</evidence>